<dbReference type="PANTHER" id="PTHR42749:SF1">
    <property type="entry name" value="CELL SHAPE-DETERMINING PROTEIN MREB"/>
    <property type="match status" value="1"/>
</dbReference>
<dbReference type="eggNOG" id="COG1077">
    <property type="taxonomic scope" value="Bacteria"/>
</dbReference>
<dbReference type="GO" id="GO:0005737">
    <property type="term" value="C:cytoplasm"/>
    <property type="evidence" value="ECO:0007669"/>
    <property type="project" value="UniProtKB-SubCell"/>
</dbReference>
<dbReference type="GO" id="GO:0005524">
    <property type="term" value="F:ATP binding"/>
    <property type="evidence" value="ECO:0007669"/>
    <property type="project" value="UniProtKB-KW"/>
</dbReference>
<organism evidence="7 8">
    <name type="scientific">Lachnobacterium bovis DSM 14045</name>
    <dbReference type="NCBI Taxonomy" id="1122142"/>
    <lineage>
        <taxon>Bacteria</taxon>
        <taxon>Bacillati</taxon>
        <taxon>Bacillota</taxon>
        <taxon>Clostridia</taxon>
        <taxon>Lachnospirales</taxon>
        <taxon>Lachnospiraceae</taxon>
        <taxon>Lachnobacterium</taxon>
    </lineage>
</organism>
<evidence type="ECO:0000256" key="2">
    <source>
        <dbReference type="ARBA" id="ARBA00022741"/>
    </source>
</evidence>
<dbReference type="PRINTS" id="PR01652">
    <property type="entry name" value="SHAPEPROTEIN"/>
</dbReference>
<keyword evidence="3 6" id="KW-0067">ATP-binding</keyword>
<dbReference type="SUPFAM" id="SSF53067">
    <property type="entry name" value="Actin-like ATPase domain"/>
    <property type="match status" value="2"/>
</dbReference>
<dbReference type="InterPro" id="IPR056546">
    <property type="entry name" value="MreB_MamK-like"/>
</dbReference>
<evidence type="ECO:0000256" key="4">
    <source>
        <dbReference type="ARBA" id="ARBA00022960"/>
    </source>
</evidence>
<dbReference type="STRING" id="1122142.SAMN02910414_00172"/>
<sequence length="337" mass="37122">MNNNIYGIDLGTCNFKIFCKSTGEVLKEKNTIAVKDKNTLYAYGDSAYEMYEKAPEDIRVIFPVVSGVIAEFDYLQKMIFDYLEEKMKMKLRNAEFVVAIPTAVTKVEERAFYQVFKNSKYKPKNVLLCKKPIAAAVGLGLDVNEPTGIMLVDIGAETTEISVISLGGIVSKELVDVGGNKIDEDIVSYIRKEFNLVIGKKTGKALKESIGSALPPTEENSKVIVGRDVVSGLPIEKEISADVVYEAMQSNLTTICNAIKVILEKTPPELAKDIIHSGIYVTGGSSMIQGLDILFEQITNIKINSADNPEDSVVRGLVEIVSDPKYKSLTYIPKEKL</sequence>
<comment type="subunit">
    <text evidence="6">Forms polymers.</text>
</comment>
<evidence type="ECO:0000313" key="7">
    <source>
        <dbReference type="EMBL" id="SDX86685.1"/>
    </source>
</evidence>
<evidence type="ECO:0000313" key="8">
    <source>
        <dbReference type="Proteomes" id="UP000183918"/>
    </source>
</evidence>
<dbReference type="GO" id="GO:0008360">
    <property type="term" value="P:regulation of cell shape"/>
    <property type="evidence" value="ECO:0007669"/>
    <property type="project" value="UniProtKB-UniRule"/>
</dbReference>
<evidence type="ECO:0000256" key="1">
    <source>
        <dbReference type="ARBA" id="ARBA00022490"/>
    </source>
</evidence>
<keyword evidence="8" id="KW-1185">Reference proteome</keyword>
<keyword evidence="1 6" id="KW-0963">Cytoplasm</keyword>
<comment type="similarity">
    <text evidence="5 6">Belongs to the FtsA/MreB family.</text>
</comment>
<comment type="caution">
    <text evidence="6">Lacks conserved residue(s) required for the propagation of feature annotation.</text>
</comment>
<dbReference type="EMBL" id="FNPG01000004">
    <property type="protein sequence ID" value="SDX86685.1"/>
    <property type="molecule type" value="Genomic_DNA"/>
</dbReference>
<dbReference type="InterPro" id="IPR004753">
    <property type="entry name" value="MreB"/>
</dbReference>
<dbReference type="PANTHER" id="PTHR42749">
    <property type="entry name" value="CELL SHAPE-DETERMINING PROTEIN MREB"/>
    <property type="match status" value="1"/>
</dbReference>
<proteinExistence type="inferred from homology"/>
<name>A0A1H3F705_9FIRM</name>
<dbReference type="HAMAP" id="MF_02207">
    <property type="entry name" value="MreB"/>
    <property type="match status" value="1"/>
</dbReference>
<dbReference type="RefSeq" id="WP_074715148.1">
    <property type="nucleotide sequence ID" value="NZ_FNPG01000004.1"/>
</dbReference>
<evidence type="ECO:0000256" key="6">
    <source>
        <dbReference type="HAMAP-Rule" id="MF_02207"/>
    </source>
</evidence>
<keyword evidence="4 6" id="KW-0133">Cell shape</keyword>
<dbReference type="CDD" id="cd10225">
    <property type="entry name" value="ASKHA_NBD_MreB-like"/>
    <property type="match status" value="1"/>
</dbReference>
<accession>A0A1H3F705</accession>
<evidence type="ECO:0000256" key="3">
    <source>
        <dbReference type="ARBA" id="ARBA00022840"/>
    </source>
</evidence>
<dbReference type="NCBIfam" id="NF010539">
    <property type="entry name" value="PRK13927.1"/>
    <property type="match status" value="1"/>
</dbReference>
<dbReference type="Proteomes" id="UP000183918">
    <property type="component" value="Unassembled WGS sequence"/>
</dbReference>
<dbReference type="GO" id="GO:0000902">
    <property type="term" value="P:cell morphogenesis"/>
    <property type="evidence" value="ECO:0007669"/>
    <property type="project" value="InterPro"/>
</dbReference>
<dbReference type="AlphaFoldDB" id="A0A1H3F705"/>
<protein>
    <recommendedName>
        <fullName evidence="6">Cell shape-determining protein MreB</fullName>
    </recommendedName>
</protein>
<dbReference type="OrthoDB" id="9768127at2"/>
<dbReference type="Gene3D" id="3.30.420.40">
    <property type="match status" value="3"/>
</dbReference>
<comment type="subcellular location">
    <subcellularLocation>
        <location evidence="6">Cytoplasm</location>
    </subcellularLocation>
    <text evidence="6">Membrane-associated.</text>
</comment>
<comment type="function">
    <text evidence="6">Forms membrane-associated dynamic filaments that are essential for cell shape determination. Acts by regulating cell wall synthesis and cell elongation, and thus cell shape. A feedback loop between cell geometry and MreB localization may maintain elongated cell shape by targeting cell wall growth to regions of negative cell wall curvature.</text>
</comment>
<evidence type="ECO:0000256" key="5">
    <source>
        <dbReference type="ARBA" id="ARBA00023458"/>
    </source>
</evidence>
<reference evidence="7 8" key="1">
    <citation type="submission" date="2016-10" db="EMBL/GenBank/DDBJ databases">
        <authorList>
            <person name="de Groot N.N."/>
        </authorList>
    </citation>
    <scope>NUCLEOTIDE SEQUENCE [LARGE SCALE GENOMIC DNA]</scope>
    <source>
        <strain evidence="7 8">DSM 14045</strain>
    </source>
</reference>
<gene>
    <name evidence="6" type="primary">mreB</name>
    <name evidence="7" type="ORF">SAMN02910414_00172</name>
</gene>
<dbReference type="Pfam" id="PF06723">
    <property type="entry name" value="MreB_Mbl"/>
    <property type="match status" value="1"/>
</dbReference>
<keyword evidence="2 6" id="KW-0547">Nucleotide-binding</keyword>
<dbReference type="InterPro" id="IPR043129">
    <property type="entry name" value="ATPase_NBD"/>
</dbReference>